<dbReference type="InterPro" id="IPR000524">
    <property type="entry name" value="Tscrpt_reg_HTH_GntR"/>
</dbReference>
<dbReference type="GO" id="GO:0003677">
    <property type="term" value="F:DNA binding"/>
    <property type="evidence" value="ECO:0007669"/>
    <property type="project" value="UniProtKB-KW"/>
</dbReference>
<feature type="compositionally biased region" description="Basic and acidic residues" evidence="4">
    <location>
        <begin position="223"/>
        <end position="235"/>
    </location>
</feature>
<proteinExistence type="predicted"/>
<reference evidence="7" key="1">
    <citation type="journal article" date="2022" name="ISME J.">
        <title>Genetic and phylogenetic analysis of dissimilatory iodate-reducing bacteria identifies potential niches across the world's oceans.</title>
        <authorList>
            <person name="Reyes-Umana V."/>
            <person name="Henning Z."/>
            <person name="Lee K."/>
            <person name="Barnum T.P."/>
            <person name="Coates J.D."/>
        </authorList>
    </citation>
    <scope>NUCLEOTIDE SEQUENCE [LARGE SCALE GENOMIC DNA]</scope>
    <source>
        <strain evidence="7">IR12</strain>
    </source>
</reference>
<dbReference type="InterPro" id="IPR036388">
    <property type="entry name" value="WH-like_DNA-bd_sf"/>
</dbReference>
<dbReference type="SMART" id="SM00895">
    <property type="entry name" value="FCD"/>
    <property type="match status" value="1"/>
</dbReference>
<feature type="domain" description="HTH gntR-type" evidence="5">
    <location>
        <begin position="8"/>
        <end position="75"/>
    </location>
</feature>
<evidence type="ECO:0000313" key="7">
    <source>
        <dbReference type="Proteomes" id="UP000694660"/>
    </source>
</evidence>
<dbReference type="InterPro" id="IPR036390">
    <property type="entry name" value="WH_DNA-bd_sf"/>
</dbReference>
<feature type="region of interest" description="Disordered" evidence="4">
    <location>
        <begin position="221"/>
        <end position="242"/>
    </location>
</feature>
<dbReference type="SUPFAM" id="SSF48008">
    <property type="entry name" value="GntR ligand-binding domain-like"/>
    <property type="match status" value="1"/>
</dbReference>
<keyword evidence="1" id="KW-0805">Transcription regulation</keyword>
<accession>A0A944H7H2</accession>
<dbReference type="PROSITE" id="PS50949">
    <property type="entry name" value="HTH_GNTR"/>
    <property type="match status" value="1"/>
</dbReference>
<evidence type="ECO:0000256" key="3">
    <source>
        <dbReference type="ARBA" id="ARBA00023163"/>
    </source>
</evidence>
<dbReference type="PANTHER" id="PTHR43537:SF20">
    <property type="entry name" value="HTH-TYPE TRANSCRIPTIONAL REPRESSOR GLAR"/>
    <property type="match status" value="1"/>
</dbReference>
<keyword evidence="3" id="KW-0804">Transcription</keyword>
<comment type="caution">
    <text evidence="6">The sequence shown here is derived from an EMBL/GenBank/DDBJ whole genome shotgun (WGS) entry which is preliminary data.</text>
</comment>
<keyword evidence="2" id="KW-0238">DNA-binding</keyword>
<dbReference type="PANTHER" id="PTHR43537">
    <property type="entry name" value="TRANSCRIPTIONAL REGULATOR, GNTR FAMILY"/>
    <property type="match status" value="1"/>
</dbReference>
<dbReference type="Proteomes" id="UP000694660">
    <property type="component" value="Unassembled WGS sequence"/>
</dbReference>
<dbReference type="InterPro" id="IPR008920">
    <property type="entry name" value="TF_FadR/GntR_C"/>
</dbReference>
<dbReference type="GO" id="GO:0003700">
    <property type="term" value="F:DNA-binding transcription factor activity"/>
    <property type="evidence" value="ECO:0007669"/>
    <property type="project" value="InterPro"/>
</dbReference>
<name>A0A944H7H2_DENI1</name>
<dbReference type="EMBL" id="JAEKFT010000007">
    <property type="protein sequence ID" value="MBT0961179.1"/>
    <property type="molecule type" value="Genomic_DNA"/>
</dbReference>
<dbReference type="RefSeq" id="WP_214360938.1">
    <property type="nucleotide sequence ID" value="NZ_JAEKFT010000007.1"/>
</dbReference>
<evidence type="ECO:0000313" key="6">
    <source>
        <dbReference type="EMBL" id="MBT0961179.1"/>
    </source>
</evidence>
<gene>
    <name evidence="6" type="ORF">I8J34_08325</name>
</gene>
<dbReference type="Gene3D" id="1.20.120.530">
    <property type="entry name" value="GntR ligand-binding domain-like"/>
    <property type="match status" value="1"/>
</dbReference>
<protein>
    <submittedName>
        <fullName evidence="6">FCD domain-containing protein</fullName>
    </submittedName>
</protein>
<dbReference type="Gene3D" id="1.10.10.10">
    <property type="entry name" value="Winged helix-like DNA-binding domain superfamily/Winged helix DNA-binding domain"/>
    <property type="match status" value="1"/>
</dbReference>
<dbReference type="InterPro" id="IPR011711">
    <property type="entry name" value="GntR_C"/>
</dbReference>
<organism evidence="6 7">
    <name type="scientific">Denitromonas iodatirespirans</name>
    <dbReference type="NCBI Taxonomy" id="2795389"/>
    <lineage>
        <taxon>Bacteria</taxon>
        <taxon>Pseudomonadati</taxon>
        <taxon>Pseudomonadota</taxon>
        <taxon>Betaproteobacteria</taxon>
        <taxon>Rhodocyclales</taxon>
        <taxon>Zoogloeaceae</taxon>
        <taxon>Denitromonas</taxon>
    </lineage>
</organism>
<keyword evidence="7" id="KW-1185">Reference proteome</keyword>
<evidence type="ECO:0000256" key="4">
    <source>
        <dbReference type="SAM" id="MobiDB-lite"/>
    </source>
</evidence>
<sequence length="242" mass="26912">MNEQGPDRTLIEVAIERLSADIVSGALQPGRKLLIAELKKRYEIGASPLREALAKLSSDGFVVFDSRRGFRVAEVSQADLEDITRVRKSIECEALKSAIANGDDEWDVGIVAASARLHRLAVRAREADPPTGTDVERAHRQFHTALLAACDSPRLLSLQQLFYDQAQRYRAVMMRQWHGLDEAAEVHQQLADVVLSRDVDRACSALSEHIDLTLQSVYPEGADGVRPHTNAEPKSRRNRQLA</sequence>
<dbReference type="Pfam" id="PF07729">
    <property type="entry name" value="FCD"/>
    <property type="match status" value="1"/>
</dbReference>
<evidence type="ECO:0000256" key="2">
    <source>
        <dbReference type="ARBA" id="ARBA00023125"/>
    </source>
</evidence>
<dbReference type="Pfam" id="PF00392">
    <property type="entry name" value="GntR"/>
    <property type="match status" value="1"/>
</dbReference>
<evidence type="ECO:0000256" key="1">
    <source>
        <dbReference type="ARBA" id="ARBA00023015"/>
    </source>
</evidence>
<dbReference type="SMART" id="SM00345">
    <property type="entry name" value="HTH_GNTR"/>
    <property type="match status" value="1"/>
</dbReference>
<evidence type="ECO:0000259" key="5">
    <source>
        <dbReference type="PROSITE" id="PS50949"/>
    </source>
</evidence>
<dbReference type="SUPFAM" id="SSF46785">
    <property type="entry name" value="Winged helix' DNA-binding domain"/>
    <property type="match status" value="1"/>
</dbReference>
<dbReference type="AlphaFoldDB" id="A0A944H7H2"/>